<dbReference type="InterPro" id="IPR000477">
    <property type="entry name" value="RT_dom"/>
</dbReference>
<dbReference type="SUPFAM" id="SSF56672">
    <property type="entry name" value="DNA/RNA polymerases"/>
    <property type="match status" value="1"/>
</dbReference>
<protein>
    <recommendedName>
        <fullName evidence="1">Reverse transcriptase domain-containing protein</fullName>
    </recommendedName>
</protein>
<reference evidence="2" key="1">
    <citation type="submission" date="2023-05" db="EMBL/GenBank/DDBJ databases">
        <title>Genome and transcriptome analyses reveal genes involved in the formation of fine ridges on petal epidermal cells in Hibiscus trionum.</title>
        <authorList>
            <person name="Koshimizu S."/>
            <person name="Masuda S."/>
            <person name="Ishii T."/>
            <person name="Shirasu K."/>
            <person name="Hoshino A."/>
            <person name="Arita M."/>
        </authorList>
    </citation>
    <scope>NUCLEOTIDE SEQUENCE</scope>
    <source>
        <strain evidence="2">Hamamatsu line</strain>
    </source>
</reference>
<dbReference type="PANTHER" id="PTHR46890">
    <property type="entry name" value="NON-LTR RETROLELEMENT REVERSE TRANSCRIPTASE-LIKE PROTEIN-RELATED"/>
    <property type="match status" value="1"/>
</dbReference>
<dbReference type="OrthoDB" id="1932527at2759"/>
<dbReference type="PROSITE" id="PS50878">
    <property type="entry name" value="RT_POL"/>
    <property type="match status" value="1"/>
</dbReference>
<organism evidence="2 3">
    <name type="scientific">Hibiscus trionum</name>
    <name type="common">Flower of an hour</name>
    <dbReference type="NCBI Taxonomy" id="183268"/>
    <lineage>
        <taxon>Eukaryota</taxon>
        <taxon>Viridiplantae</taxon>
        <taxon>Streptophyta</taxon>
        <taxon>Embryophyta</taxon>
        <taxon>Tracheophyta</taxon>
        <taxon>Spermatophyta</taxon>
        <taxon>Magnoliopsida</taxon>
        <taxon>eudicotyledons</taxon>
        <taxon>Gunneridae</taxon>
        <taxon>Pentapetalae</taxon>
        <taxon>rosids</taxon>
        <taxon>malvids</taxon>
        <taxon>Malvales</taxon>
        <taxon>Malvaceae</taxon>
        <taxon>Malvoideae</taxon>
        <taxon>Hibiscus</taxon>
    </lineage>
</organism>
<accession>A0A9W7H0S4</accession>
<dbReference type="Pfam" id="PF00078">
    <property type="entry name" value="RVT_1"/>
    <property type="match status" value="1"/>
</dbReference>
<gene>
    <name evidence="2" type="ORF">HRI_000430900</name>
</gene>
<comment type="caution">
    <text evidence="2">The sequence shown here is derived from an EMBL/GenBank/DDBJ whole genome shotgun (WGS) entry which is preliminary data.</text>
</comment>
<dbReference type="PANTHER" id="PTHR46890:SF50">
    <property type="entry name" value="RNA-DIRECTED DNA POLYMERASE, EUKARYOTA, REVERSE TRANSCRIPTASE ZINC-BINDING DOMAIN PROTEIN-RELATED"/>
    <property type="match status" value="1"/>
</dbReference>
<sequence length="138" mass="15308">MGFGSRWCGWIKECLESARISVLVNGSHTKTFSISKGLRQGWPMSPFLFNVVAEALSSFLSKAISKGLFNRFRIGTEALELSHLQFADDLIIFCGNSEAQVRNVVRLLKGFELASGLKINLEKSKLIGINVDSEKIEL</sequence>
<dbReference type="InterPro" id="IPR043502">
    <property type="entry name" value="DNA/RNA_pol_sf"/>
</dbReference>
<feature type="domain" description="Reverse transcriptase" evidence="1">
    <location>
        <begin position="1"/>
        <end position="138"/>
    </location>
</feature>
<dbReference type="Proteomes" id="UP001165190">
    <property type="component" value="Unassembled WGS sequence"/>
</dbReference>
<dbReference type="InterPro" id="IPR052343">
    <property type="entry name" value="Retrotransposon-Effector_Assoc"/>
</dbReference>
<keyword evidence="3" id="KW-1185">Reference proteome</keyword>
<evidence type="ECO:0000313" key="2">
    <source>
        <dbReference type="EMBL" id="GMI67616.1"/>
    </source>
</evidence>
<dbReference type="EMBL" id="BSYR01000005">
    <property type="protein sequence ID" value="GMI67616.1"/>
    <property type="molecule type" value="Genomic_DNA"/>
</dbReference>
<evidence type="ECO:0000259" key="1">
    <source>
        <dbReference type="PROSITE" id="PS50878"/>
    </source>
</evidence>
<evidence type="ECO:0000313" key="3">
    <source>
        <dbReference type="Proteomes" id="UP001165190"/>
    </source>
</evidence>
<name>A0A9W7H0S4_HIBTR</name>
<proteinExistence type="predicted"/>
<dbReference type="AlphaFoldDB" id="A0A9W7H0S4"/>